<name>A0ABU0S4A6_9HYPH</name>
<dbReference type="SUPFAM" id="SSF52172">
    <property type="entry name" value="CheY-like"/>
    <property type="match status" value="1"/>
</dbReference>
<dbReference type="InterPro" id="IPR011006">
    <property type="entry name" value="CheY-like_superfamily"/>
</dbReference>
<feature type="domain" description="Response regulatory" evidence="2">
    <location>
        <begin position="13"/>
        <end position="124"/>
    </location>
</feature>
<evidence type="ECO:0000313" key="3">
    <source>
        <dbReference type="EMBL" id="MDQ0995574.1"/>
    </source>
</evidence>
<dbReference type="EMBL" id="JAUSZT010000002">
    <property type="protein sequence ID" value="MDQ0995574.1"/>
    <property type="molecule type" value="Genomic_DNA"/>
</dbReference>
<dbReference type="Gene3D" id="3.40.50.2300">
    <property type="match status" value="1"/>
</dbReference>
<accession>A0ABU0S4A6</accession>
<dbReference type="RefSeq" id="WP_307277051.1">
    <property type="nucleotide sequence ID" value="NZ_JAUSZT010000002.1"/>
</dbReference>
<organism evidence="3 4">
    <name type="scientific">Phyllobacterium ifriqiyense</name>
    <dbReference type="NCBI Taxonomy" id="314238"/>
    <lineage>
        <taxon>Bacteria</taxon>
        <taxon>Pseudomonadati</taxon>
        <taxon>Pseudomonadota</taxon>
        <taxon>Alphaproteobacteria</taxon>
        <taxon>Hyphomicrobiales</taxon>
        <taxon>Phyllobacteriaceae</taxon>
        <taxon>Phyllobacterium</taxon>
    </lineage>
</organism>
<evidence type="ECO:0000313" key="4">
    <source>
        <dbReference type="Proteomes" id="UP001237780"/>
    </source>
</evidence>
<keyword evidence="4" id="KW-1185">Reference proteome</keyword>
<evidence type="ECO:0000256" key="1">
    <source>
        <dbReference type="PROSITE-ProRule" id="PRU00169"/>
    </source>
</evidence>
<dbReference type="InterPro" id="IPR001789">
    <property type="entry name" value="Sig_transdc_resp-reg_receiver"/>
</dbReference>
<comment type="caution">
    <text evidence="1">Lacks conserved residue(s) required for the propagation of feature annotation.</text>
</comment>
<dbReference type="Proteomes" id="UP001237780">
    <property type="component" value="Unassembled WGS sequence"/>
</dbReference>
<dbReference type="PROSITE" id="PS50110">
    <property type="entry name" value="RESPONSE_REGULATORY"/>
    <property type="match status" value="1"/>
</dbReference>
<sequence length="147" mass="16561">MNEDKSKLRRPITVLLVQPDVILNFFICEFLEEAGFKVFDVATTDEAMAHLQQHTEISAVIAEYAPGKTTDGSFIQRTAIQFPQMALVVTIDDGIIATDLPVDVMLLAKPFEPEMVEEILSYFLDKFQTGRERFSNLPMTASQERSS</sequence>
<protein>
    <submittedName>
        <fullName evidence="3">DNA-binding NtrC family response regulator</fullName>
    </submittedName>
</protein>
<comment type="caution">
    <text evidence="3">The sequence shown here is derived from an EMBL/GenBank/DDBJ whole genome shotgun (WGS) entry which is preliminary data.</text>
</comment>
<dbReference type="GO" id="GO:0003677">
    <property type="term" value="F:DNA binding"/>
    <property type="evidence" value="ECO:0007669"/>
    <property type="project" value="UniProtKB-KW"/>
</dbReference>
<gene>
    <name evidence="3" type="ORF">QFZ34_000751</name>
</gene>
<keyword evidence="3" id="KW-0238">DNA-binding</keyword>
<proteinExistence type="predicted"/>
<evidence type="ECO:0000259" key="2">
    <source>
        <dbReference type="PROSITE" id="PS50110"/>
    </source>
</evidence>
<reference evidence="3 4" key="1">
    <citation type="submission" date="2023-07" db="EMBL/GenBank/DDBJ databases">
        <title>Comparative genomics of wheat-associated soil bacteria to identify genetic determinants of phenazine resistance.</title>
        <authorList>
            <person name="Mouncey N."/>
        </authorList>
    </citation>
    <scope>NUCLEOTIDE SEQUENCE [LARGE SCALE GENOMIC DNA]</scope>
    <source>
        <strain evidence="3 4">W4I11</strain>
    </source>
</reference>